<reference evidence="1" key="2">
    <citation type="submission" date="2020-09" db="EMBL/GenBank/DDBJ databases">
        <authorList>
            <person name="Sun Q."/>
            <person name="Sedlacek I."/>
        </authorList>
    </citation>
    <scope>NUCLEOTIDE SEQUENCE</scope>
    <source>
        <strain evidence="1">CCM 7897</strain>
    </source>
</reference>
<evidence type="ECO:0000313" key="1">
    <source>
        <dbReference type="EMBL" id="GGF56406.1"/>
    </source>
</evidence>
<dbReference type="Proteomes" id="UP000606044">
    <property type="component" value="Unassembled WGS sequence"/>
</dbReference>
<keyword evidence="2" id="KW-1185">Reference proteome</keyword>
<sequence>MCNMHEAAGDQAGAVAQLLNIGQAMQWRPISEAKKDGTTIWAKLRDDIYPGLLPTRDDLERWNGIQMPMRHNGLAADGFDIGWGVAAPVGCGGFPDEWIEGWMPLPSPPQGDEGGANG</sequence>
<evidence type="ECO:0000313" key="2">
    <source>
        <dbReference type="Proteomes" id="UP000606044"/>
    </source>
</evidence>
<gene>
    <name evidence="1" type="ORF">GCM10007301_15070</name>
</gene>
<organism evidence="1 2">
    <name type="scientific">Azorhizobium oxalatiphilum</name>
    <dbReference type="NCBI Taxonomy" id="980631"/>
    <lineage>
        <taxon>Bacteria</taxon>
        <taxon>Pseudomonadati</taxon>
        <taxon>Pseudomonadota</taxon>
        <taxon>Alphaproteobacteria</taxon>
        <taxon>Hyphomicrobiales</taxon>
        <taxon>Xanthobacteraceae</taxon>
        <taxon>Azorhizobium</taxon>
    </lineage>
</organism>
<protein>
    <recommendedName>
        <fullName evidence="3">DUF551 domain-containing protein</fullName>
    </recommendedName>
</protein>
<accession>A0A917BU55</accession>
<reference evidence="1" key="1">
    <citation type="journal article" date="2014" name="Int. J. Syst. Evol. Microbiol.">
        <title>Complete genome sequence of Corynebacterium casei LMG S-19264T (=DSM 44701T), isolated from a smear-ripened cheese.</title>
        <authorList>
            <consortium name="US DOE Joint Genome Institute (JGI-PGF)"/>
            <person name="Walter F."/>
            <person name="Albersmeier A."/>
            <person name="Kalinowski J."/>
            <person name="Ruckert C."/>
        </authorList>
    </citation>
    <scope>NUCLEOTIDE SEQUENCE</scope>
    <source>
        <strain evidence="1">CCM 7897</strain>
    </source>
</reference>
<dbReference type="AlphaFoldDB" id="A0A917BU55"/>
<name>A0A917BU55_9HYPH</name>
<proteinExistence type="predicted"/>
<dbReference type="EMBL" id="BMCT01000001">
    <property type="protein sequence ID" value="GGF56406.1"/>
    <property type="molecule type" value="Genomic_DNA"/>
</dbReference>
<evidence type="ECO:0008006" key="3">
    <source>
        <dbReference type="Google" id="ProtNLM"/>
    </source>
</evidence>
<comment type="caution">
    <text evidence="1">The sequence shown here is derived from an EMBL/GenBank/DDBJ whole genome shotgun (WGS) entry which is preliminary data.</text>
</comment>